<proteinExistence type="predicted"/>
<reference evidence="3 4" key="1">
    <citation type="submission" date="2019-10" db="EMBL/GenBank/DDBJ databases">
        <title>Nocardioides novel species isolated from the excrement of Marmot.</title>
        <authorList>
            <person name="Zhang G."/>
        </authorList>
    </citation>
    <scope>NUCLEOTIDE SEQUENCE [LARGE SCALE GENOMIC DNA]</scope>
    <source>
        <strain evidence="4">zg-579</strain>
    </source>
</reference>
<dbReference type="RefSeq" id="WP_154612972.1">
    <property type="nucleotide sequence ID" value="NZ_CP053660.1"/>
</dbReference>
<dbReference type="Proteomes" id="UP000433406">
    <property type="component" value="Unassembled WGS sequence"/>
</dbReference>
<dbReference type="PANTHER" id="PTHR33371:SF4">
    <property type="entry name" value="INTERMEMBRANE PHOSPHOLIPID TRANSPORT SYSTEM BINDING PROTEIN MLAD"/>
    <property type="match status" value="1"/>
</dbReference>
<sequence>MTLLKRAVVPVLLVVLVVVFALTVFGGSGTKTLVAHFPRTVSLYEGSDVRVLGVPVGTVETVEPSGTKVVVTMRYDEEIKLPTDAQAVIVAPSIVGDRYVQLTPAYEGGDVLADGTVIDEGRTEVPIELDDIYSSLDDLTVALGPNGANKDGALTDLLEVTAENFAGEGAKLNQTIKDFGRFSATLDNNKEELFGSLAELQGFIGTLARNDRTVRDFNGSLGSVSSLLADERQELSAALRNLSVALGQVGDFVKTNRASLGRNIKGLNRVAKVLVKQRAALDETLGTAPLALNNLAMTYNPQAGTLDVNANIGNLANELISDPSIVLCSILNQVDDSESLCDLIDSILPRSVPFGAGSGSSSGKRFDLSLGGLVEVDR</sequence>
<feature type="domain" description="Mammalian cell entry C-terminal" evidence="2">
    <location>
        <begin position="111"/>
        <end position="288"/>
    </location>
</feature>
<name>A0A6I3J400_9ACTN</name>
<evidence type="ECO:0000259" key="1">
    <source>
        <dbReference type="Pfam" id="PF02470"/>
    </source>
</evidence>
<dbReference type="InterPro" id="IPR003399">
    <property type="entry name" value="Mce/MlaD"/>
</dbReference>
<dbReference type="NCBIfam" id="TIGR00996">
    <property type="entry name" value="Mtu_fam_mce"/>
    <property type="match status" value="1"/>
</dbReference>
<dbReference type="Pfam" id="PF02470">
    <property type="entry name" value="MlaD"/>
    <property type="match status" value="1"/>
</dbReference>
<accession>A0A6I3J400</accession>
<dbReference type="InterPro" id="IPR024516">
    <property type="entry name" value="Mce_C"/>
</dbReference>
<dbReference type="PANTHER" id="PTHR33371">
    <property type="entry name" value="INTERMEMBRANE PHOSPHOLIPID TRANSPORT SYSTEM BINDING PROTEIN MLAD-RELATED"/>
    <property type="match status" value="1"/>
</dbReference>
<keyword evidence="4" id="KW-1185">Reference proteome</keyword>
<evidence type="ECO:0000313" key="4">
    <source>
        <dbReference type="Proteomes" id="UP000433406"/>
    </source>
</evidence>
<dbReference type="InterPro" id="IPR005693">
    <property type="entry name" value="Mce"/>
</dbReference>
<dbReference type="GO" id="GO:0005576">
    <property type="term" value="C:extracellular region"/>
    <property type="evidence" value="ECO:0007669"/>
    <property type="project" value="TreeGrafter"/>
</dbReference>
<dbReference type="Pfam" id="PF11887">
    <property type="entry name" value="Mce4_CUP1"/>
    <property type="match status" value="1"/>
</dbReference>
<evidence type="ECO:0000313" key="3">
    <source>
        <dbReference type="EMBL" id="MTB93812.1"/>
    </source>
</evidence>
<comment type="caution">
    <text evidence="3">The sequence shown here is derived from an EMBL/GenBank/DDBJ whole genome shotgun (WGS) entry which is preliminary data.</text>
</comment>
<feature type="domain" description="Mce/MlaD" evidence="1">
    <location>
        <begin position="30"/>
        <end position="104"/>
    </location>
</feature>
<dbReference type="InterPro" id="IPR052336">
    <property type="entry name" value="MlaD_Phospholipid_Transporter"/>
</dbReference>
<organism evidence="3 4">
    <name type="scientific">Nocardioides marmotae</name>
    <dbReference type="NCBI Taxonomy" id="2663857"/>
    <lineage>
        <taxon>Bacteria</taxon>
        <taxon>Bacillati</taxon>
        <taxon>Actinomycetota</taxon>
        <taxon>Actinomycetes</taxon>
        <taxon>Propionibacteriales</taxon>
        <taxon>Nocardioidaceae</taxon>
        <taxon>Nocardioides</taxon>
    </lineage>
</organism>
<dbReference type="EMBL" id="WLCI01000002">
    <property type="protein sequence ID" value="MTB93812.1"/>
    <property type="molecule type" value="Genomic_DNA"/>
</dbReference>
<gene>
    <name evidence="3" type="ORF">GGQ22_01835</name>
</gene>
<protein>
    <submittedName>
        <fullName evidence="3">MCE family protein</fullName>
    </submittedName>
</protein>
<dbReference type="AlphaFoldDB" id="A0A6I3J400"/>
<evidence type="ECO:0000259" key="2">
    <source>
        <dbReference type="Pfam" id="PF11887"/>
    </source>
</evidence>